<dbReference type="GeneID" id="5143956"/>
<dbReference type="KEGG" id="rci:RCIX765"/>
<protein>
    <submittedName>
        <fullName evidence="1">Uncharacterized protein</fullName>
    </submittedName>
</protein>
<evidence type="ECO:0000313" key="1">
    <source>
        <dbReference type="EMBL" id="CAJ36141.1"/>
    </source>
</evidence>
<organism evidence="1 2">
    <name type="scientific">Methanocella arvoryzae (strain DSM 22066 / NBRC 105507 / MRE50)</name>
    <dbReference type="NCBI Taxonomy" id="351160"/>
    <lineage>
        <taxon>Archaea</taxon>
        <taxon>Methanobacteriati</taxon>
        <taxon>Methanobacteriota</taxon>
        <taxon>Stenosarchaea group</taxon>
        <taxon>Methanomicrobia</taxon>
        <taxon>Methanocellales</taxon>
        <taxon>Methanocellaceae</taxon>
        <taxon>Methanocella</taxon>
    </lineage>
</organism>
<proteinExistence type="predicted"/>
<dbReference type="STRING" id="351160.RCIX765"/>
<keyword evidence="2" id="KW-1185">Reference proteome</keyword>
<sequence>MKITADALEMARASARESEVPLILVGERSVITDVMIAPDRKAYDTSAGQLISMLPVGIRRYGKVVTKASQDLEPGYNLIEDENGNWKFVDEDGKEVQVEVVEPADEKTDG</sequence>
<evidence type="ECO:0000313" key="2">
    <source>
        <dbReference type="Proteomes" id="UP000000663"/>
    </source>
</evidence>
<dbReference type="RefSeq" id="WP_012036370.1">
    <property type="nucleotide sequence ID" value="NC_009464.1"/>
</dbReference>
<accession>Q0W652</accession>
<dbReference type="eggNOG" id="arCOG01140">
    <property type="taxonomic scope" value="Archaea"/>
</dbReference>
<reference evidence="1 2" key="1">
    <citation type="journal article" date="2006" name="Science">
        <title>Genome of rice cluster I archaea -- the key methane producers in the rice rhizosphere.</title>
        <authorList>
            <person name="Erkel C."/>
            <person name="Kube M."/>
            <person name="Reinhardt R."/>
            <person name="Liesack W."/>
        </authorList>
    </citation>
    <scope>NUCLEOTIDE SEQUENCE [LARGE SCALE GENOMIC DNA]</scope>
    <source>
        <strain evidence="2">DSM 22066 / NBRC 105507 / MRE50</strain>
    </source>
</reference>
<name>Q0W652_METAR</name>
<dbReference type="Proteomes" id="UP000000663">
    <property type="component" value="Chromosome"/>
</dbReference>
<gene>
    <name evidence="1" type="ORF">RCIX765</name>
</gene>
<dbReference type="EMBL" id="AM114193">
    <property type="protein sequence ID" value="CAJ36141.1"/>
    <property type="molecule type" value="Genomic_DNA"/>
</dbReference>
<dbReference type="AlphaFoldDB" id="Q0W652"/>